<name>A0A7G1KRI4_9NOCA</name>
<feature type="transmembrane region" description="Helical" evidence="1">
    <location>
        <begin position="36"/>
        <end position="56"/>
    </location>
</feature>
<feature type="transmembrane region" description="Helical" evidence="1">
    <location>
        <begin position="7"/>
        <end position="24"/>
    </location>
</feature>
<evidence type="ECO:0000313" key="3">
    <source>
        <dbReference type="EMBL" id="BCK57898.1"/>
    </source>
</evidence>
<proteinExistence type="predicted"/>
<dbReference type="Pfam" id="PF18153">
    <property type="entry name" value="Cap15_CD_rec"/>
    <property type="match status" value="1"/>
</dbReference>
<keyword evidence="4" id="KW-1185">Reference proteome</keyword>
<dbReference type="RefSeq" id="WP_187684735.1">
    <property type="nucleotide sequence ID" value="NZ_AP023396.1"/>
</dbReference>
<keyword evidence="1" id="KW-0472">Membrane</keyword>
<gene>
    <name evidence="3" type="ORF">NWFMUON74_56700</name>
</gene>
<dbReference type="KEGG" id="nwl:NWFMUON74_56700"/>
<keyword evidence="1" id="KW-1133">Transmembrane helix</keyword>
<dbReference type="InterPro" id="IPR041208">
    <property type="entry name" value="Cap15"/>
</dbReference>
<dbReference type="EMBL" id="AP023396">
    <property type="protein sequence ID" value="BCK57898.1"/>
    <property type="molecule type" value="Genomic_DNA"/>
</dbReference>
<reference evidence="3 4" key="1">
    <citation type="submission" date="2020-08" db="EMBL/GenBank/DDBJ databases">
        <title>Genome Sequencing of Nocardia wallacei strain FMUON74 and assembly.</title>
        <authorList>
            <person name="Toyokawa M."/>
            <person name="Uesaka K."/>
        </authorList>
    </citation>
    <scope>NUCLEOTIDE SEQUENCE [LARGE SCALE GENOMIC DNA]</scope>
    <source>
        <strain evidence="3 4">FMUON74</strain>
    </source>
</reference>
<evidence type="ECO:0000313" key="4">
    <source>
        <dbReference type="Proteomes" id="UP000516173"/>
    </source>
</evidence>
<dbReference type="AlphaFoldDB" id="A0A7G1KRI4"/>
<sequence>MKHTITIRVIVGVVVLIIVGATWLQDGRPDLALLKLFSAAVLACVAVLNIWDFWLWRIPLIQKIPGVPRSIRGTWKGTLTSFWIDPTTGAKPDPKPVYLVVRQTASRVIVKLLTNESRSSSAIASVSVVDDSCMLAYLYLNKPDMRVEHRSRIHHGSTVLDVSGKPPRSLKGRYWTDRDSKGELEFAEHRKKLADSFDEAAELFAE</sequence>
<dbReference type="Proteomes" id="UP000516173">
    <property type="component" value="Chromosome"/>
</dbReference>
<protein>
    <recommendedName>
        <fullName evidence="2">CD-NTase-associated protein 15 domain-containing protein</fullName>
    </recommendedName>
</protein>
<accession>A0A7G1KRI4</accession>
<evidence type="ECO:0000259" key="2">
    <source>
        <dbReference type="Pfam" id="PF18153"/>
    </source>
</evidence>
<feature type="domain" description="CD-NTase-associated protein 15" evidence="2">
    <location>
        <begin position="71"/>
        <end position="186"/>
    </location>
</feature>
<keyword evidence="1" id="KW-0812">Transmembrane</keyword>
<evidence type="ECO:0000256" key="1">
    <source>
        <dbReference type="SAM" id="Phobius"/>
    </source>
</evidence>
<organism evidence="3 4">
    <name type="scientific">Nocardia wallacei</name>
    <dbReference type="NCBI Taxonomy" id="480035"/>
    <lineage>
        <taxon>Bacteria</taxon>
        <taxon>Bacillati</taxon>
        <taxon>Actinomycetota</taxon>
        <taxon>Actinomycetes</taxon>
        <taxon>Mycobacteriales</taxon>
        <taxon>Nocardiaceae</taxon>
        <taxon>Nocardia</taxon>
    </lineage>
</organism>
<dbReference type="GeneID" id="80350103"/>